<keyword evidence="5" id="KW-0408">Iron</keyword>
<dbReference type="SUPFAM" id="SSF56770">
    <property type="entry name" value="HydA/Nqo6-like"/>
    <property type="match status" value="1"/>
</dbReference>
<keyword evidence="3" id="KW-0004">4Fe-4S</keyword>
<dbReference type="GO" id="GO:0051539">
    <property type="term" value="F:4 iron, 4 sulfur cluster binding"/>
    <property type="evidence" value="ECO:0007669"/>
    <property type="project" value="UniProtKB-KW"/>
</dbReference>
<protein>
    <submittedName>
        <fullName evidence="8">NADH ubiquinone oxidoreductase, 20 kDa subunit</fullName>
    </submittedName>
</protein>
<comment type="similarity">
    <text evidence="2">Belongs to the complex I 20 kDa subunit family.</text>
</comment>
<keyword evidence="8" id="KW-0830">Ubiquinone</keyword>
<comment type="caution">
    <text evidence="8">The sequence shown here is derived from an EMBL/GenBank/DDBJ whole genome shotgun (WGS) entry which is preliminary data.</text>
</comment>
<evidence type="ECO:0000313" key="8">
    <source>
        <dbReference type="EMBL" id="EQD72356.1"/>
    </source>
</evidence>
<keyword evidence="4" id="KW-0479">Metal-binding</keyword>
<name>T1BH94_9ZZZZ</name>
<dbReference type="AlphaFoldDB" id="T1BH94"/>
<reference evidence="8" key="1">
    <citation type="submission" date="2013-08" db="EMBL/GenBank/DDBJ databases">
        <authorList>
            <person name="Mendez C."/>
            <person name="Richter M."/>
            <person name="Ferrer M."/>
            <person name="Sanchez J."/>
        </authorList>
    </citation>
    <scope>NUCLEOTIDE SEQUENCE</scope>
</reference>
<dbReference type="InterPro" id="IPR052375">
    <property type="entry name" value="Complex_I_20kDa-like"/>
</dbReference>
<dbReference type="PANTHER" id="PTHR42989">
    <property type="entry name" value="HYDROGENASE-4 COMPONENT I"/>
    <property type="match status" value="1"/>
</dbReference>
<evidence type="ECO:0000259" key="7">
    <source>
        <dbReference type="Pfam" id="PF01058"/>
    </source>
</evidence>
<evidence type="ECO:0000256" key="1">
    <source>
        <dbReference type="ARBA" id="ARBA00001966"/>
    </source>
</evidence>
<dbReference type="Pfam" id="PF01058">
    <property type="entry name" value="Oxidored_q6"/>
    <property type="match status" value="1"/>
</dbReference>
<evidence type="ECO:0000256" key="2">
    <source>
        <dbReference type="ARBA" id="ARBA00009173"/>
    </source>
</evidence>
<keyword evidence="6" id="KW-0411">Iron-sulfur</keyword>
<reference evidence="8" key="2">
    <citation type="journal article" date="2014" name="ISME J.">
        <title>Microbial stratification in low pH oxic and suboxic macroscopic growths along an acid mine drainage.</title>
        <authorList>
            <person name="Mendez-Garcia C."/>
            <person name="Mesa V."/>
            <person name="Sprenger R.R."/>
            <person name="Richter M."/>
            <person name="Diez M.S."/>
            <person name="Solano J."/>
            <person name="Bargiela R."/>
            <person name="Golyshina O.V."/>
            <person name="Manteca A."/>
            <person name="Ramos J.L."/>
            <person name="Gallego J.R."/>
            <person name="Llorente I."/>
            <person name="Martins Dos Santos V.A."/>
            <person name="Jensen O.N."/>
            <person name="Pelaez A.I."/>
            <person name="Sanchez J."/>
            <person name="Ferrer M."/>
        </authorList>
    </citation>
    <scope>NUCLEOTIDE SEQUENCE</scope>
</reference>
<proteinExistence type="inferred from homology"/>
<dbReference type="Gene3D" id="3.40.50.12280">
    <property type="match status" value="1"/>
</dbReference>
<evidence type="ECO:0000256" key="4">
    <source>
        <dbReference type="ARBA" id="ARBA00022723"/>
    </source>
</evidence>
<evidence type="ECO:0000256" key="3">
    <source>
        <dbReference type="ARBA" id="ARBA00022485"/>
    </source>
</evidence>
<comment type="cofactor">
    <cofactor evidence="1">
        <name>[4Fe-4S] cluster</name>
        <dbReference type="ChEBI" id="CHEBI:49883"/>
    </cofactor>
</comment>
<sequence>MPSWILRAWKKGIITTTYPAEAPTEEEIPPTGRPVRVEDAAAFASAATIAGPRCPTRAITSAGLDQGKCIHCMRCLPAGFRAGGTIESGNAPRDGLVWVAATPPVSTAVPAPLARIGRSIQVFLMDVGSCNACNLEVLALANPYYDAHRLGISFTNSPRHADVLVVVGVPTAPLIGPLRRTYEAMPAPKAVLAVGACAIDGGIFEGNPGLEVPVRTVVPVDLFVSGCPPPPLAVLDGILRLAGRDRGRSGGER</sequence>
<dbReference type="InterPro" id="IPR006137">
    <property type="entry name" value="NADH_UbQ_OxRdtase-like_20kDa"/>
</dbReference>
<feature type="domain" description="NADH:ubiquinone oxidoreductase-like 20kDa subunit" evidence="7">
    <location>
        <begin position="130"/>
        <end position="240"/>
    </location>
</feature>
<dbReference type="GO" id="GO:0046872">
    <property type="term" value="F:metal ion binding"/>
    <property type="evidence" value="ECO:0007669"/>
    <property type="project" value="UniProtKB-KW"/>
</dbReference>
<organism evidence="8">
    <name type="scientific">mine drainage metagenome</name>
    <dbReference type="NCBI Taxonomy" id="410659"/>
    <lineage>
        <taxon>unclassified sequences</taxon>
        <taxon>metagenomes</taxon>
        <taxon>ecological metagenomes</taxon>
    </lineage>
</organism>
<dbReference type="EMBL" id="AUZY01002360">
    <property type="protein sequence ID" value="EQD72356.1"/>
    <property type="molecule type" value="Genomic_DNA"/>
</dbReference>
<gene>
    <name evidence="8" type="ORF">B1B_03809</name>
</gene>
<dbReference type="PANTHER" id="PTHR42989:SF1">
    <property type="entry name" value="FORMATE HYDROGENLYASE SUBUNIT 7-RELATED"/>
    <property type="match status" value="1"/>
</dbReference>
<evidence type="ECO:0000256" key="6">
    <source>
        <dbReference type="ARBA" id="ARBA00023014"/>
    </source>
</evidence>
<evidence type="ECO:0000256" key="5">
    <source>
        <dbReference type="ARBA" id="ARBA00023004"/>
    </source>
</evidence>
<accession>T1BH94</accession>